<proteinExistence type="predicted"/>
<feature type="non-terminal residue" evidence="1">
    <location>
        <position position="421"/>
    </location>
</feature>
<reference evidence="1" key="2">
    <citation type="journal article" date="2021" name="Microbiome">
        <title>Successional dynamics and alternative stable states in a saline activated sludge microbial community over 9 years.</title>
        <authorList>
            <person name="Wang Y."/>
            <person name="Ye J."/>
            <person name="Ju F."/>
            <person name="Liu L."/>
            <person name="Boyd J.A."/>
            <person name="Deng Y."/>
            <person name="Parks D.H."/>
            <person name="Jiang X."/>
            <person name="Yin X."/>
            <person name="Woodcroft B.J."/>
            <person name="Tyson G.W."/>
            <person name="Hugenholtz P."/>
            <person name="Polz M.F."/>
            <person name="Zhang T."/>
        </authorList>
    </citation>
    <scope>NUCLEOTIDE SEQUENCE</scope>
    <source>
        <strain evidence="1">HKST-UBA10</strain>
    </source>
</reference>
<dbReference type="AlphaFoldDB" id="A0A955RIC8"/>
<dbReference type="EMBL" id="JAGQLG010000218">
    <property type="protein sequence ID" value="MCA9382706.1"/>
    <property type="molecule type" value="Genomic_DNA"/>
</dbReference>
<evidence type="ECO:0000313" key="1">
    <source>
        <dbReference type="EMBL" id="MCA9382706.1"/>
    </source>
</evidence>
<accession>A0A955RIC8</accession>
<sequence length="421" mass="49537">MSISILWAIKYFIALLIEKRKASNEEGFIMQIIPPKYQLDELKNKQGERFSLQRFIDNLTASVKYSRISFEIFSDHDGIKFLVWTPTKQMQDLVKLNLYSTYKDRVKIKTLDSDPVKSFRTELAEIHEYKSLKHDVYMLMDVRDFESMDPINDLLTALSGQVKDSQTLFQIVLKPSQIDKEALNMAKQNFRLLRNEITWLSLFLNRFESYLIYAIPLLPLAFFKLVSALSKSFSNQANSVDPLAVLPDTDPRKFFVDKDELQNFYSRMDEKYKTSFTSYIRVVAQGDNSEARLNAIEQALESMKSETQNRLIRKRVNKLNDVLSRFIYPEDRFFPFYREIFTSQGRLSSREISMLYHLPNRINDPQIDHFITPDIASKKVYRSKQNIDDLELGINFSREKSYKVHLPYENRKRHIVVTGQT</sequence>
<comment type="caution">
    <text evidence="1">The sequence shown here is derived from an EMBL/GenBank/DDBJ whole genome shotgun (WGS) entry which is preliminary data.</text>
</comment>
<reference evidence="1" key="1">
    <citation type="submission" date="2020-04" db="EMBL/GenBank/DDBJ databases">
        <authorList>
            <person name="Zhang T."/>
        </authorList>
    </citation>
    <scope>NUCLEOTIDE SEQUENCE</scope>
    <source>
        <strain evidence="1">HKST-UBA10</strain>
    </source>
</reference>
<name>A0A955RIC8_9BACT</name>
<dbReference type="Proteomes" id="UP000782843">
    <property type="component" value="Unassembled WGS sequence"/>
</dbReference>
<protein>
    <submittedName>
        <fullName evidence="1">Uncharacterized protein</fullName>
    </submittedName>
</protein>
<organism evidence="1 2">
    <name type="scientific">Candidatus Dojkabacteria bacterium</name>
    <dbReference type="NCBI Taxonomy" id="2099670"/>
    <lineage>
        <taxon>Bacteria</taxon>
        <taxon>Candidatus Dojkabacteria</taxon>
    </lineage>
</organism>
<evidence type="ECO:0000313" key="2">
    <source>
        <dbReference type="Proteomes" id="UP000782843"/>
    </source>
</evidence>
<gene>
    <name evidence="1" type="ORF">KC660_04865</name>
</gene>